<proteinExistence type="predicted"/>
<dbReference type="SUPFAM" id="SSF46689">
    <property type="entry name" value="Homeodomain-like"/>
    <property type="match status" value="1"/>
</dbReference>
<evidence type="ECO:0000256" key="1">
    <source>
        <dbReference type="ARBA" id="ARBA00023125"/>
    </source>
</evidence>
<dbReference type="SUPFAM" id="SSF48498">
    <property type="entry name" value="Tetracyclin repressor-like, C-terminal domain"/>
    <property type="match status" value="1"/>
</dbReference>
<dbReference type="InterPro" id="IPR015292">
    <property type="entry name" value="Tscrpt_reg_YbiH_C"/>
</dbReference>
<dbReference type="InterPro" id="IPR050109">
    <property type="entry name" value="HTH-type_TetR-like_transc_reg"/>
</dbReference>
<dbReference type="Pfam" id="PF09209">
    <property type="entry name" value="CecR_C"/>
    <property type="match status" value="1"/>
</dbReference>
<dbReference type="EMBL" id="JAEANY010000001">
    <property type="protein sequence ID" value="MBH5321995.1"/>
    <property type="molecule type" value="Genomic_DNA"/>
</dbReference>
<feature type="domain" description="HTH tetR-type" evidence="3">
    <location>
        <begin position="1"/>
        <end position="59"/>
    </location>
</feature>
<evidence type="ECO:0000313" key="5">
    <source>
        <dbReference type="Proteomes" id="UP000602442"/>
    </source>
</evidence>
<dbReference type="Gene3D" id="1.10.357.10">
    <property type="entry name" value="Tetracycline Repressor, domain 2"/>
    <property type="match status" value="1"/>
</dbReference>
<dbReference type="Proteomes" id="UP000602442">
    <property type="component" value="Unassembled WGS sequence"/>
</dbReference>
<organism evidence="4 5">
    <name type="scientific">Aurantiacibacter sediminis</name>
    <dbReference type="NCBI Taxonomy" id="2793064"/>
    <lineage>
        <taxon>Bacteria</taxon>
        <taxon>Pseudomonadati</taxon>
        <taxon>Pseudomonadota</taxon>
        <taxon>Alphaproteobacteria</taxon>
        <taxon>Sphingomonadales</taxon>
        <taxon>Erythrobacteraceae</taxon>
        <taxon>Aurantiacibacter</taxon>
    </lineage>
</organism>
<evidence type="ECO:0000259" key="3">
    <source>
        <dbReference type="PROSITE" id="PS50977"/>
    </source>
</evidence>
<dbReference type="PANTHER" id="PTHR30055:SF226">
    <property type="entry name" value="HTH-TYPE TRANSCRIPTIONAL REGULATOR PKSA"/>
    <property type="match status" value="1"/>
</dbReference>
<dbReference type="RefSeq" id="WP_197920628.1">
    <property type="nucleotide sequence ID" value="NZ_CAWPTA010000006.1"/>
</dbReference>
<dbReference type="PRINTS" id="PR00455">
    <property type="entry name" value="HTHTETR"/>
</dbReference>
<comment type="caution">
    <text evidence="4">The sequence shown here is derived from an EMBL/GenBank/DDBJ whole genome shotgun (WGS) entry which is preliminary data.</text>
</comment>
<dbReference type="InterPro" id="IPR001647">
    <property type="entry name" value="HTH_TetR"/>
</dbReference>
<dbReference type="Pfam" id="PF00440">
    <property type="entry name" value="TetR_N"/>
    <property type="match status" value="1"/>
</dbReference>
<dbReference type="PANTHER" id="PTHR30055">
    <property type="entry name" value="HTH-TYPE TRANSCRIPTIONAL REGULATOR RUTR"/>
    <property type="match status" value="1"/>
</dbReference>
<dbReference type="InterPro" id="IPR009057">
    <property type="entry name" value="Homeodomain-like_sf"/>
</dbReference>
<sequence length="208" mass="23441">MKNKLISTAIRQFGERGFDGASTRDIASEAGTTMSNITYHFRGKDGLYRAAAEAIVKRFAEVSRHQFTEPPPSEMDAEQRIERVCAVLRTIGAFMLSEEAEPLARFVAREQHSPNSIMREYFERDIGPMTDALKQHVSTLRPDLSDEQAHVTTFFLLSMAISLRSSRMSLCMFMDVPDIDDDLGSRLLNRLEGTVREVLAHPNSQEGQ</sequence>
<reference evidence="4 5" key="1">
    <citation type="submission" date="2020-11" db="EMBL/GenBank/DDBJ databases">
        <title>Erythrobacter sediminis sp. nov., a marine bacterium from a tidal flat of Garorim Bay.</title>
        <authorList>
            <person name="Kim D."/>
            <person name="Yoo Y."/>
            <person name="Kim J.-J."/>
        </authorList>
    </citation>
    <scope>NUCLEOTIDE SEQUENCE [LARGE SCALE GENOMIC DNA]</scope>
    <source>
        <strain evidence="4 5">JGD-13</strain>
    </source>
</reference>
<dbReference type="InterPro" id="IPR036271">
    <property type="entry name" value="Tet_transcr_reg_TetR-rel_C_sf"/>
</dbReference>
<protein>
    <submittedName>
        <fullName evidence="4">CerR family C-terminal domain-containing protein</fullName>
    </submittedName>
</protein>
<name>A0ABS0N200_9SPHN</name>
<accession>A0ABS0N200</accession>
<evidence type="ECO:0000256" key="2">
    <source>
        <dbReference type="PROSITE-ProRule" id="PRU00335"/>
    </source>
</evidence>
<gene>
    <name evidence="4" type="ORF">I5L03_05300</name>
</gene>
<keyword evidence="5" id="KW-1185">Reference proteome</keyword>
<feature type="DNA-binding region" description="H-T-H motif" evidence="2">
    <location>
        <begin position="22"/>
        <end position="41"/>
    </location>
</feature>
<keyword evidence="1 2" id="KW-0238">DNA-binding</keyword>
<dbReference type="PROSITE" id="PS50977">
    <property type="entry name" value="HTH_TETR_2"/>
    <property type="match status" value="1"/>
</dbReference>
<evidence type="ECO:0000313" key="4">
    <source>
        <dbReference type="EMBL" id="MBH5321995.1"/>
    </source>
</evidence>
<dbReference type="Gene3D" id="1.10.10.60">
    <property type="entry name" value="Homeodomain-like"/>
    <property type="match status" value="1"/>
</dbReference>